<gene>
    <name evidence="2" type="ORF">FWILDA_LOCUS18450</name>
</gene>
<comment type="caution">
    <text evidence="2">The sequence shown here is derived from an EMBL/GenBank/DDBJ whole genome shotgun (WGS) entry which is preliminary data.</text>
</comment>
<dbReference type="EMBL" id="CAMKVN010018041">
    <property type="protein sequence ID" value="CAI2198192.1"/>
    <property type="molecule type" value="Genomic_DNA"/>
</dbReference>
<keyword evidence="1" id="KW-0732">Signal</keyword>
<dbReference type="OrthoDB" id="2303408at2759"/>
<evidence type="ECO:0000256" key="1">
    <source>
        <dbReference type="SAM" id="SignalP"/>
    </source>
</evidence>
<sequence>MKHPIAFNIIVIICSLMNIVTFVQAQGYEVILMLHLGSDKETSFIENRQYCTIWMEDVNRKFITYIPPNVYPRDWYVFYCNGDGHKNRIATLTTLDNSTTFWVHSSMEDSSTAEKIRGGYNENKCFDLHGDTAFK</sequence>
<protein>
    <submittedName>
        <fullName evidence="2">10140_t:CDS:1</fullName>
    </submittedName>
</protein>
<feature type="signal peptide" evidence="1">
    <location>
        <begin position="1"/>
        <end position="25"/>
    </location>
</feature>
<dbReference type="Proteomes" id="UP001153678">
    <property type="component" value="Unassembled WGS sequence"/>
</dbReference>
<evidence type="ECO:0000313" key="2">
    <source>
        <dbReference type="EMBL" id="CAI2198192.1"/>
    </source>
</evidence>
<feature type="chain" id="PRO_5040865551" evidence="1">
    <location>
        <begin position="26"/>
        <end position="135"/>
    </location>
</feature>
<feature type="non-terminal residue" evidence="2">
    <location>
        <position position="135"/>
    </location>
</feature>
<keyword evidence="3" id="KW-1185">Reference proteome</keyword>
<evidence type="ECO:0000313" key="3">
    <source>
        <dbReference type="Proteomes" id="UP001153678"/>
    </source>
</evidence>
<organism evidence="2 3">
    <name type="scientific">Funneliformis geosporum</name>
    <dbReference type="NCBI Taxonomy" id="1117311"/>
    <lineage>
        <taxon>Eukaryota</taxon>
        <taxon>Fungi</taxon>
        <taxon>Fungi incertae sedis</taxon>
        <taxon>Mucoromycota</taxon>
        <taxon>Glomeromycotina</taxon>
        <taxon>Glomeromycetes</taxon>
        <taxon>Glomerales</taxon>
        <taxon>Glomeraceae</taxon>
        <taxon>Funneliformis</taxon>
    </lineage>
</organism>
<dbReference type="AlphaFoldDB" id="A0A9W4T9T4"/>
<proteinExistence type="predicted"/>
<reference evidence="2" key="1">
    <citation type="submission" date="2022-08" db="EMBL/GenBank/DDBJ databases">
        <authorList>
            <person name="Kallberg Y."/>
            <person name="Tangrot J."/>
            <person name="Rosling A."/>
        </authorList>
    </citation>
    <scope>NUCLEOTIDE SEQUENCE</scope>
    <source>
        <strain evidence="2">Wild A</strain>
    </source>
</reference>
<accession>A0A9W4T9T4</accession>
<name>A0A9W4T9T4_9GLOM</name>